<proteinExistence type="predicted"/>
<dbReference type="AlphaFoldDB" id="A0A2N0R5B1"/>
<dbReference type="VEuPathDB" id="FungiDB:RhiirFUN_016395"/>
<reference evidence="2 3" key="2">
    <citation type="submission" date="2017-10" db="EMBL/GenBank/DDBJ databases">
        <title>Genome analyses suggest a sexual origin of heterokaryosis in a supposedly ancient asexual fungus.</title>
        <authorList>
            <person name="Corradi N."/>
            <person name="Sedzielewska K."/>
            <person name="Noel J."/>
            <person name="Charron P."/>
            <person name="Farinelli L."/>
            <person name="Marton T."/>
            <person name="Kruger M."/>
            <person name="Pelin A."/>
            <person name="Brachmann A."/>
            <person name="Corradi N."/>
        </authorList>
    </citation>
    <scope>NUCLEOTIDE SEQUENCE [LARGE SCALE GENOMIC DNA]</scope>
    <source>
        <strain evidence="2 3">A1</strain>
    </source>
</reference>
<comment type="caution">
    <text evidence="2">The sequence shown here is derived from an EMBL/GenBank/DDBJ whole genome shotgun (WGS) entry which is preliminary data.</text>
</comment>
<organism evidence="2 3">
    <name type="scientific">Rhizophagus irregularis</name>
    <dbReference type="NCBI Taxonomy" id="588596"/>
    <lineage>
        <taxon>Eukaryota</taxon>
        <taxon>Fungi</taxon>
        <taxon>Fungi incertae sedis</taxon>
        <taxon>Mucoromycota</taxon>
        <taxon>Glomeromycotina</taxon>
        <taxon>Glomeromycetes</taxon>
        <taxon>Glomerales</taxon>
        <taxon>Glomeraceae</taxon>
        <taxon>Rhizophagus</taxon>
    </lineage>
</organism>
<feature type="transmembrane region" description="Helical" evidence="1">
    <location>
        <begin position="130"/>
        <end position="151"/>
    </location>
</feature>
<evidence type="ECO:0000313" key="2">
    <source>
        <dbReference type="EMBL" id="PKC58508.1"/>
    </source>
</evidence>
<keyword evidence="1" id="KW-0472">Membrane</keyword>
<dbReference type="Proteomes" id="UP000232688">
    <property type="component" value="Unassembled WGS sequence"/>
</dbReference>
<reference evidence="2 3" key="1">
    <citation type="submission" date="2017-10" db="EMBL/GenBank/DDBJ databases">
        <title>Extensive intraspecific genome diversity in a model arbuscular mycorrhizal fungus.</title>
        <authorList>
            <person name="Chen E.C.H."/>
            <person name="Morin E."/>
            <person name="Baudet D."/>
            <person name="Noel J."/>
            <person name="Ndikumana S."/>
            <person name="Charron P."/>
            <person name="St-Onge C."/>
            <person name="Giorgi J."/>
            <person name="Grigoriev I.V."/>
            <person name="Roux C."/>
            <person name="Martin F.M."/>
            <person name="Corradi N."/>
        </authorList>
    </citation>
    <scope>NUCLEOTIDE SEQUENCE [LARGE SCALE GENOMIC DNA]</scope>
    <source>
        <strain evidence="2 3">A1</strain>
    </source>
</reference>
<dbReference type="VEuPathDB" id="FungiDB:RhiirA1_470855"/>
<accession>A0A2N0R5B1</accession>
<protein>
    <submittedName>
        <fullName evidence="2">Uncharacterized protein</fullName>
    </submittedName>
</protein>
<sequence>MPCITQRQKEFGSNVNTDIPGIQLQHETPIFQNLAPTWDADIPEFNSNEFSFNVDADIPDKNSAQMWTPIFQEFGSGMDTEFQDKISVSAWILNPKGILAPTWILKSQRKIGSYLDTESQRLPKIRKPKFVLTFGSWALDIWVLTFGSWALDIWISTFGWTLDIWALNIWVLTFGSWILDRFHFEFFVGFLFRTSIEWVSLSDFCQIKIFVYIITVFPDEDYIRVLAKGILGYSELGFGLLGEAE</sequence>
<evidence type="ECO:0000256" key="1">
    <source>
        <dbReference type="SAM" id="Phobius"/>
    </source>
</evidence>
<gene>
    <name evidence="2" type="ORF">RhiirA1_470855</name>
</gene>
<dbReference type="EMBL" id="LLXH01001527">
    <property type="protein sequence ID" value="PKC58508.1"/>
    <property type="molecule type" value="Genomic_DNA"/>
</dbReference>
<keyword evidence="1" id="KW-0812">Transmembrane</keyword>
<keyword evidence="1" id="KW-1133">Transmembrane helix</keyword>
<name>A0A2N0R5B1_9GLOM</name>
<feature type="transmembrane region" description="Helical" evidence="1">
    <location>
        <begin position="157"/>
        <end position="179"/>
    </location>
</feature>
<evidence type="ECO:0000313" key="3">
    <source>
        <dbReference type="Proteomes" id="UP000232688"/>
    </source>
</evidence>